<proteinExistence type="inferred from homology"/>
<comment type="caution">
    <text evidence="8">The sequence shown here is derived from an EMBL/GenBank/DDBJ whole genome shotgun (WGS) entry which is preliminary data.</text>
</comment>
<sequence length="235" mass="26161">MSLCTVDLFAGYGKLKVLFGINIAAVPNGITAIVGPNGAGKSTLLNSIYGLADVYNGKIIFDGIDITYLKPYKRAHLGISYVPQMGNIFAELTVYENLLLAGYQMDRNELRDRISWVLDAFPRLKEFLNRKAGTLSGGERRMLAIAMGLMKKPKIMLLDEVTTDLAPIIVKKVLDIIVELRDKLKLTIVLVEQYAKRALEISDKAYLLVSGKIRYEGSPKDLLENEEFAKLYLGL</sequence>
<evidence type="ECO:0000313" key="8">
    <source>
        <dbReference type="EMBL" id="HGT99329.1"/>
    </source>
</evidence>
<dbReference type="InterPro" id="IPR003439">
    <property type="entry name" value="ABC_transporter-like_ATP-bd"/>
</dbReference>
<dbReference type="PANTHER" id="PTHR43820:SF7">
    <property type="entry name" value="BRANCHED-CHAIN AMINO ACID TRANSPORT ATP-BINDING PROTEIN LIVF-RELATED"/>
    <property type="match status" value="1"/>
</dbReference>
<dbReference type="Pfam" id="PF00005">
    <property type="entry name" value="ABC_tran"/>
    <property type="match status" value="1"/>
</dbReference>
<evidence type="ECO:0000313" key="7">
    <source>
        <dbReference type="EMBL" id="HFQ79619.1"/>
    </source>
</evidence>
<keyword evidence="3" id="KW-0547">Nucleotide-binding</keyword>
<feature type="domain" description="ABC transporter" evidence="6">
    <location>
        <begin position="3"/>
        <end position="235"/>
    </location>
</feature>
<evidence type="ECO:0000256" key="2">
    <source>
        <dbReference type="ARBA" id="ARBA00022448"/>
    </source>
</evidence>
<evidence type="ECO:0000256" key="5">
    <source>
        <dbReference type="ARBA" id="ARBA00022970"/>
    </source>
</evidence>
<dbReference type="EMBL" id="DTDH01000218">
    <property type="protein sequence ID" value="HGT99329.1"/>
    <property type="molecule type" value="Genomic_DNA"/>
</dbReference>
<dbReference type="GO" id="GO:0015807">
    <property type="term" value="P:L-amino acid transport"/>
    <property type="evidence" value="ECO:0007669"/>
    <property type="project" value="TreeGrafter"/>
</dbReference>
<evidence type="ECO:0000256" key="1">
    <source>
        <dbReference type="ARBA" id="ARBA00005417"/>
    </source>
</evidence>
<dbReference type="InterPro" id="IPR027417">
    <property type="entry name" value="P-loop_NTPase"/>
</dbReference>
<dbReference type="PANTHER" id="PTHR43820">
    <property type="entry name" value="HIGH-AFFINITY BRANCHED-CHAIN AMINO ACID TRANSPORT ATP-BINDING PROTEIN LIVF"/>
    <property type="match status" value="1"/>
</dbReference>
<dbReference type="PROSITE" id="PS00211">
    <property type="entry name" value="ABC_TRANSPORTER_1"/>
    <property type="match status" value="1"/>
</dbReference>
<name>A0A7J3N0S9_9CREN</name>
<dbReference type="SMART" id="SM00382">
    <property type="entry name" value="AAA"/>
    <property type="match status" value="1"/>
</dbReference>
<gene>
    <name evidence="7" type="ORF">ENT99_08005</name>
    <name evidence="8" type="ORF">ENU64_07905</name>
</gene>
<accession>A0A7J3N0S9</accession>
<dbReference type="CDD" id="cd03224">
    <property type="entry name" value="ABC_TM1139_LivF_branched"/>
    <property type="match status" value="1"/>
</dbReference>
<evidence type="ECO:0000259" key="6">
    <source>
        <dbReference type="PROSITE" id="PS50893"/>
    </source>
</evidence>
<dbReference type="GO" id="GO:0005524">
    <property type="term" value="F:ATP binding"/>
    <property type="evidence" value="ECO:0007669"/>
    <property type="project" value="UniProtKB-KW"/>
</dbReference>
<evidence type="ECO:0000256" key="3">
    <source>
        <dbReference type="ARBA" id="ARBA00022741"/>
    </source>
</evidence>
<dbReference type="SUPFAM" id="SSF52540">
    <property type="entry name" value="P-loop containing nucleoside triphosphate hydrolases"/>
    <property type="match status" value="1"/>
</dbReference>
<dbReference type="AlphaFoldDB" id="A0A7J3N0S9"/>
<dbReference type="GO" id="GO:0016887">
    <property type="term" value="F:ATP hydrolysis activity"/>
    <property type="evidence" value="ECO:0007669"/>
    <property type="project" value="InterPro"/>
</dbReference>
<keyword evidence="4 8" id="KW-0067">ATP-binding</keyword>
<dbReference type="Gene3D" id="3.40.50.300">
    <property type="entry name" value="P-loop containing nucleotide triphosphate hydrolases"/>
    <property type="match status" value="1"/>
</dbReference>
<evidence type="ECO:0000256" key="4">
    <source>
        <dbReference type="ARBA" id="ARBA00022840"/>
    </source>
</evidence>
<dbReference type="InterPro" id="IPR003593">
    <property type="entry name" value="AAA+_ATPase"/>
</dbReference>
<keyword evidence="2" id="KW-0813">Transport</keyword>
<keyword evidence="5" id="KW-0029">Amino-acid transport</keyword>
<dbReference type="EMBL" id="DTAU01000149">
    <property type="protein sequence ID" value="HFQ79619.1"/>
    <property type="molecule type" value="Genomic_DNA"/>
</dbReference>
<protein>
    <submittedName>
        <fullName evidence="8">ABC transporter ATP-binding protein</fullName>
    </submittedName>
</protein>
<dbReference type="InterPro" id="IPR052156">
    <property type="entry name" value="BCAA_Transport_ATP-bd_LivF"/>
</dbReference>
<dbReference type="GO" id="GO:0015658">
    <property type="term" value="F:branched-chain amino acid transmembrane transporter activity"/>
    <property type="evidence" value="ECO:0007669"/>
    <property type="project" value="TreeGrafter"/>
</dbReference>
<comment type="similarity">
    <text evidence="1">Belongs to the ABC transporter superfamily.</text>
</comment>
<dbReference type="InterPro" id="IPR017871">
    <property type="entry name" value="ABC_transporter-like_CS"/>
</dbReference>
<dbReference type="PROSITE" id="PS50893">
    <property type="entry name" value="ABC_TRANSPORTER_2"/>
    <property type="match status" value="1"/>
</dbReference>
<organism evidence="8">
    <name type="scientific">Ignisphaera aggregans</name>
    <dbReference type="NCBI Taxonomy" id="334771"/>
    <lineage>
        <taxon>Archaea</taxon>
        <taxon>Thermoproteota</taxon>
        <taxon>Thermoprotei</taxon>
        <taxon>Desulfurococcales</taxon>
        <taxon>Desulfurococcaceae</taxon>
        <taxon>Ignisphaera</taxon>
    </lineage>
</organism>
<reference evidence="8" key="1">
    <citation type="journal article" date="2020" name="mSystems">
        <title>Genome- and Community-Level Interaction Insights into Carbon Utilization and Element Cycling Functions of Hydrothermarchaeota in Hydrothermal Sediment.</title>
        <authorList>
            <person name="Zhou Z."/>
            <person name="Liu Y."/>
            <person name="Xu W."/>
            <person name="Pan J."/>
            <person name="Luo Z.H."/>
            <person name="Li M."/>
        </authorList>
    </citation>
    <scope>NUCLEOTIDE SEQUENCE [LARGE SCALE GENOMIC DNA]</scope>
    <source>
        <strain evidence="7">SpSt-629</strain>
        <strain evidence="8">SpSt-688</strain>
    </source>
</reference>